<organism evidence="1 2">
    <name type="scientific">Desulfomicrobium baculatum (strain DSM 4028 / VKM B-1378 / X)</name>
    <name type="common">Desulfovibrio baculatus</name>
    <dbReference type="NCBI Taxonomy" id="525897"/>
    <lineage>
        <taxon>Bacteria</taxon>
        <taxon>Pseudomonadati</taxon>
        <taxon>Thermodesulfobacteriota</taxon>
        <taxon>Desulfovibrionia</taxon>
        <taxon>Desulfovibrionales</taxon>
        <taxon>Desulfomicrobiaceae</taxon>
        <taxon>Desulfomicrobium</taxon>
    </lineage>
</organism>
<gene>
    <name evidence="1" type="ordered locus">Dbac_2110</name>
</gene>
<dbReference type="EMBL" id="CP001629">
    <property type="protein sequence ID" value="ACU90195.1"/>
    <property type="molecule type" value="Genomic_DNA"/>
</dbReference>
<dbReference type="HOGENOM" id="CLU_2205786_0_0_7"/>
<protein>
    <submittedName>
        <fullName evidence="1">Uncharacterized protein</fullName>
    </submittedName>
</protein>
<evidence type="ECO:0000313" key="1">
    <source>
        <dbReference type="EMBL" id="ACU90195.1"/>
    </source>
</evidence>
<evidence type="ECO:0000313" key="2">
    <source>
        <dbReference type="Proteomes" id="UP000002216"/>
    </source>
</evidence>
<keyword evidence="2" id="KW-1185">Reference proteome</keyword>
<dbReference type="KEGG" id="dba:Dbac_2110"/>
<accession>C7LNX1</accession>
<proteinExistence type="predicted"/>
<dbReference type="Proteomes" id="UP000002216">
    <property type="component" value="Chromosome"/>
</dbReference>
<reference evidence="1 2" key="1">
    <citation type="journal article" date="2009" name="Stand. Genomic Sci.">
        <title>Complete genome sequence of Desulfomicrobium baculatum type strain (X).</title>
        <authorList>
            <person name="Copeland A."/>
            <person name="Spring S."/>
            <person name="Goker M."/>
            <person name="Schneider S."/>
            <person name="Lapidus A."/>
            <person name="Del Rio T.G."/>
            <person name="Tice H."/>
            <person name="Cheng J.F."/>
            <person name="Chen F."/>
            <person name="Nolan M."/>
            <person name="Bruce D."/>
            <person name="Goodwin L."/>
            <person name="Pitluck S."/>
            <person name="Ivanova N."/>
            <person name="Mavrommatis K."/>
            <person name="Ovchinnikova G."/>
            <person name="Pati A."/>
            <person name="Chen A."/>
            <person name="Palaniappan K."/>
            <person name="Land M."/>
            <person name="Hauser L."/>
            <person name="Chang Y.J."/>
            <person name="Jeffries C.C."/>
            <person name="Meincke L."/>
            <person name="Sims D."/>
            <person name="Brettin T."/>
            <person name="Detter J.C."/>
            <person name="Han C."/>
            <person name="Chain P."/>
            <person name="Bristow J."/>
            <person name="Eisen J.A."/>
            <person name="Markowitz V."/>
            <person name="Hugenholtz P."/>
            <person name="Kyrpides N.C."/>
            <person name="Klenk H.P."/>
            <person name="Lucas S."/>
        </authorList>
    </citation>
    <scope>NUCLEOTIDE SEQUENCE [LARGE SCALE GENOMIC DNA]</scope>
    <source>
        <strain evidence="2">DSM 4028 / VKM B-1378 / X</strain>
    </source>
</reference>
<sequence>MTNRGRIAPRFIQKKIHCRGIDFSLGSEKCIPVHIVSRLSPALPVCFPSIKHKPSACTARLFFQCGKKILNALIGSTNHNARVNGQKMEKFIQVGGNSTQRKIFQFS</sequence>
<name>C7LNX1_DESBD</name>
<dbReference type="AlphaFoldDB" id="C7LNX1"/>